<evidence type="ECO:0000313" key="1">
    <source>
        <dbReference type="EMBL" id="SET55563.1"/>
    </source>
</evidence>
<gene>
    <name evidence="1" type="ORF">SAMN05216197_11676</name>
</gene>
<dbReference type="AlphaFoldDB" id="A0A1I0FDH7"/>
<organism evidence="1 2">
    <name type="scientific">Pseudomonas graminis</name>
    <dbReference type="NCBI Taxonomy" id="158627"/>
    <lineage>
        <taxon>Bacteria</taxon>
        <taxon>Pseudomonadati</taxon>
        <taxon>Pseudomonadota</taxon>
        <taxon>Gammaproteobacteria</taxon>
        <taxon>Pseudomonadales</taxon>
        <taxon>Pseudomonadaceae</taxon>
        <taxon>Pseudomonas</taxon>
    </lineage>
</organism>
<name>A0A1I0FDH7_9PSED</name>
<reference evidence="1 2" key="1">
    <citation type="submission" date="2016-10" db="EMBL/GenBank/DDBJ databases">
        <authorList>
            <person name="de Groot N.N."/>
        </authorList>
    </citation>
    <scope>NUCLEOTIDE SEQUENCE [LARGE SCALE GENOMIC DNA]</scope>
    <source>
        <strain evidence="1 2">DSM 11363</strain>
    </source>
</reference>
<dbReference type="EMBL" id="FOHW01000016">
    <property type="protein sequence ID" value="SET55563.1"/>
    <property type="molecule type" value="Genomic_DNA"/>
</dbReference>
<dbReference type="Proteomes" id="UP000182332">
    <property type="component" value="Unassembled WGS sequence"/>
</dbReference>
<protein>
    <submittedName>
        <fullName evidence="1">Uncharacterized protein</fullName>
    </submittedName>
</protein>
<accession>A0A1I0FDH7</accession>
<evidence type="ECO:0000313" key="2">
    <source>
        <dbReference type="Proteomes" id="UP000182332"/>
    </source>
</evidence>
<proteinExistence type="predicted"/>
<sequence length="64" mass="7129">MSATKAARTKSRRLLDKIKASRNLFRLALLVTNLLLREKPETLQALRQTLASHGCWSLGNPGGR</sequence>